<feature type="domain" description="Response regulatory" evidence="6">
    <location>
        <begin position="1"/>
        <end position="80"/>
    </location>
</feature>
<evidence type="ECO:0000313" key="7">
    <source>
        <dbReference type="EMBL" id="KAH0742528.1"/>
    </source>
</evidence>
<dbReference type="InterPro" id="IPR011006">
    <property type="entry name" value="CheY-like_superfamily"/>
</dbReference>
<evidence type="ECO:0000256" key="5">
    <source>
        <dbReference type="SAM" id="MobiDB-lite"/>
    </source>
</evidence>
<dbReference type="PANTHER" id="PTHR31442">
    <property type="entry name" value="HOMEODOMAIN-LIKE SUPERFAMILY PROTEIN-RELATED"/>
    <property type="match status" value="1"/>
</dbReference>
<feature type="region of interest" description="Disordered" evidence="5">
    <location>
        <begin position="216"/>
        <end position="251"/>
    </location>
</feature>
<feature type="compositionally biased region" description="Polar residues" evidence="5">
    <location>
        <begin position="224"/>
        <end position="251"/>
    </location>
</feature>
<dbReference type="NCBIfam" id="TIGR01557">
    <property type="entry name" value="myb_SHAQKYF"/>
    <property type="match status" value="1"/>
</dbReference>
<dbReference type="InterPro" id="IPR001789">
    <property type="entry name" value="Sig_transdc_resp-reg_receiver"/>
</dbReference>
<keyword evidence="2" id="KW-0804">Transcription</keyword>
<organism evidence="7 8">
    <name type="scientific">Solanum tuberosum</name>
    <name type="common">Potato</name>
    <dbReference type="NCBI Taxonomy" id="4113"/>
    <lineage>
        <taxon>Eukaryota</taxon>
        <taxon>Viridiplantae</taxon>
        <taxon>Streptophyta</taxon>
        <taxon>Embryophyta</taxon>
        <taxon>Tracheophyta</taxon>
        <taxon>Spermatophyta</taxon>
        <taxon>Magnoliopsida</taxon>
        <taxon>eudicotyledons</taxon>
        <taxon>Gunneridae</taxon>
        <taxon>Pentapetalae</taxon>
        <taxon>asterids</taxon>
        <taxon>lamiids</taxon>
        <taxon>Solanales</taxon>
        <taxon>Solanaceae</taxon>
        <taxon>Solanoideae</taxon>
        <taxon>Solaneae</taxon>
        <taxon>Solanum</taxon>
    </lineage>
</organism>
<name>A0ABQ7U724_SOLTU</name>
<evidence type="ECO:0000256" key="1">
    <source>
        <dbReference type="ARBA" id="ARBA00023015"/>
    </source>
</evidence>
<sequence length="456" mass="51948">MAMLSKGELFFDVIIISVHSPNLNSFKLLAQAVTLDIISLIVCDEYNELLAKKALKEGACVFLQRPLNEKIVKYLWQFALRRKIEREKARKGSEDGDKMIVNDVDTNNIDVDNEELSKETNDVPNPEEHRNNIHEVEDNIVSNGKYKRRRKNNRKDIKEDKVIKQKDCVKWTADLHAKFMKSLKQLGEGRCYPKDIVEVMDVPGLTRMQVASHLQIPEDRKSSCHPSGQESLSDSQQKNSNRKYGTMPRLQNNIPNQIQRGPGIPFSTLNSNNIFARGESSIKRNSILYNFSVLQQHQHRPLLEMFGSQRLQDPIIGNINHSLGSAFNTWNRHTKSEYNLELNVAHKTTHSGNINTYSGSTTMSDIDVRNATSDELGKINANFQQHIAEPNMSYPSNIIATTYKSDIEGCDSNEKEDCDAYSNFHNMGYFFRNLGPPGANLPNSYDSEFDQVYSDD</sequence>
<accession>A0ABQ7U724</accession>
<dbReference type="PROSITE" id="PS50110">
    <property type="entry name" value="RESPONSE_REGULATORY"/>
    <property type="match status" value="1"/>
</dbReference>
<comment type="caution">
    <text evidence="7">The sequence shown here is derived from an EMBL/GenBank/DDBJ whole genome shotgun (WGS) entry which is preliminary data.</text>
</comment>
<dbReference type="InterPro" id="IPR044841">
    <property type="entry name" value="LUX/BOA-like"/>
</dbReference>
<dbReference type="InterPro" id="IPR009057">
    <property type="entry name" value="Homeodomain-like_sf"/>
</dbReference>
<keyword evidence="3" id="KW-0539">Nucleus</keyword>
<gene>
    <name evidence="7" type="ORF">KY290_035571</name>
</gene>
<dbReference type="InterPro" id="IPR006447">
    <property type="entry name" value="Myb_dom_plants"/>
</dbReference>
<keyword evidence="1" id="KW-0805">Transcription regulation</keyword>
<evidence type="ECO:0000256" key="3">
    <source>
        <dbReference type="ARBA" id="ARBA00023242"/>
    </source>
</evidence>
<dbReference type="SUPFAM" id="SSF46689">
    <property type="entry name" value="Homeodomain-like"/>
    <property type="match status" value="1"/>
</dbReference>
<comment type="caution">
    <text evidence="4">Lacks conserved residue(s) required for the propagation of feature annotation.</text>
</comment>
<evidence type="ECO:0000259" key="6">
    <source>
        <dbReference type="PROSITE" id="PS50110"/>
    </source>
</evidence>
<dbReference type="SUPFAM" id="SSF52172">
    <property type="entry name" value="CheY-like"/>
    <property type="match status" value="1"/>
</dbReference>
<dbReference type="Gene3D" id="1.10.10.60">
    <property type="entry name" value="Homeodomain-like"/>
    <property type="match status" value="1"/>
</dbReference>
<evidence type="ECO:0000256" key="4">
    <source>
        <dbReference type="PROSITE-ProRule" id="PRU00169"/>
    </source>
</evidence>
<dbReference type="EMBL" id="JAIVGD010000026">
    <property type="protein sequence ID" value="KAH0742528.1"/>
    <property type="molecule type" value="Genomic_DNA"/>
</dbReference>
<proteinExistence type="predicted"/>
<protein>
    <recommendedName>
        <fullName evidence="6">Response regulatory domain-containing protein</fullName>
    </recommendedName>
</protein>
<reference evidence="7 8" key="1">
    <citation type="journal article" date="2021" name="bioRxiv">
        <title>Chromosome-scale and haplotype-resolved genome assembly of a tetraploid potato cultivar.</title>
        <authorList>
            <person name="Sun H."/>
            <person name="Jiao W.-B."/>
            <person name="Krause K."/>
            <person name="Campoy J.A."/>
            <person name="Goel M."/>
            <person name="Folz-Donahue K."/>
            <person name="Kukat C."/>
            <person name="Huettel B."/>
            <person name="Schneeberger K."/>
        </authorList>
    </citation>
    <scope>NUCLEOTIDE SEQUENCE [LARGE SCALE GENOMIC DNA]</scope>
    <source>
        <strain evidence="7">SolTubOtavaFocal</strain>
        <tissue evidence="7">Leaves</tissue>
    </source>
</reference>
<evidence type="ECO:0000313" key="8">
    <source>
        <dbReference type="Proteomes" id="UP000826656"/>
    </source>
</evidence>
<keyword evidence="8" id="KW-1185">Reference proteome</keyword>
<dbReference type="Proteomes" id="UP000826656">
    <property type="component" value="Unassembled WGS sequence"/>
</dbReference>
<evidence type="ECO:0000256" key="2">
    <source>
        <dbReference type="ARBA" id="ARBA00023163"/>
    </source>
</evidence>
<dbReference type="PANTHER" id="PTHR31442:SF32">
    <property type="entry name" value="TWO-COMPONENT RESPONSE REGULATOR ORR21-LIKE"/>
    <property type="match status" value="1"/>
</dbReference>